<evidence type="ECO:0000256" key="1">
    <source>
        <dbReference type="SAM" id="Phobius"/>
    </source>
</evidence>
<evidence type="ECO:0008006" key="3">
    <source>
        <dbReference type="Google" id="ProtNLM"/>
    </source>
</evidence>
<feature type="transmembrane region" description="Helical" evidence="1">
    <location>
        <begin position="24"/>
        <end position="45"/>
    </location>
</feature>
<gene>
    <name evidence="2" type="ORF">SDC9_204126</name>
</gene>
<organism evidence="2">
    <name type="scientific">bioreactor metagenome</name>
    <dbReference type="NCBI Taxonomy" id="1076179"/>
    <lineage>
        <taxon>unclassified sequences</taxon>
        <taxon>metagenomes</taxon>
        <taxon>ecological metagenomes</taxon>
    </lineage>
</organism>
<keyword evidence="1" id="KW-1133">Transmembrane helix</keyword>
<comment type="caution">
    <text evidence="2">The sequence shown here is derived from an EMBL/GenBank/DDBJ whole genome shotgun (WGS) entry which is preliminary data.</text>
</comment>
<accession>A0A645IZ40</accession>
<protein>
    <recommendedName>
        <fullName evidence="3">CDP-diacylglycerol--glycerol-3-phosphate 3-phosphatidyltransferase</fullName>
    </recommendedName>
</protein>
<name>A0A645IZ40_9ZZZZ</name>
<dbReference type="AlphaFoldDB" id="A0A645IZ40"/>
<dbReference type="EMBL" id="VSSQ01126760">
    <property type="protein sequence ID" value="MPN56437.1"/>
    <property type="molecule type" value="Genomic_DNA"/>
</dbReference>
<sequence length="58" mass="6401">MGAALWLSMGPAESWLHMNLGARVLYLAVLVVVGATTYFATLWTLGFRLGDFKRRAAE</sequence>
<keyword evidence="1" id="KW-0472">Membrane</keyword>
<evidence type="ECO:0000313" key="2">
    <source>
        <dbReference type="EMBL" id="MPN56437.1"/>
    </source>
</evidence>
<proteinExistence type="predicted"/>
<reference evidence="2" key="1">
    <citation type="submission" date="2019-08" db="EMBL/GenBank/DDBJ databases">
        <authorList>
            <person name="Kucharzyk K."/>
            <person name="Murdoch R.W."/>
            <person name="Higgins S."/>
            <person name="Loffler F."/>
        </authorList>
    </citation>
    <scope>NUCLEOTIDE SEQUENCE</scope>
</reference>
<keyword evidence="1" id="KW-0812">Transmembrane</keyword>